<accession>A0A2V1DK70</accession>
<evidence type="ECO:0000256" key="1">
    <source>
        <dbReference type="SAM" id="MobiDB-lite"/>
    </source>
</evidence>
<dbReference type="Gene3D" id="3.10.129.110">
    <property type="entry name" value="Polyketide synthase dehydratase"/>
    <property type="match status" value="1"/>
</dbReference>
<evidence type="ECO:0000313" key="3">
    <source>
        <dbReference type="Proteomes" id="UP000244855"/>
    </source>
</evidence>
<dbReference type="InterPro" id="IPR042104">
    <property type="entry name" value="PKS_dehydratase_sf"/>
</dbReference>
<reference evidence="2 3" key="1">
    <citation type="journal article" date="2018" name="Sci. Rep.">
        <title>Comparative genomics provides insights into the lifestyle and reveals functional heterogeneity of dark septate endophytic fungi.</title>
        <authorList>
            <person name="Knapp D.G."/>
            <person name="Nemeth J.B."/>
            <person name="Barry K."/>
            <person name="Hainaut M."/>
            <person name="Henrissat B."/>
            <person name="Johnson J."/>
            <person name="Kuo A."/>
            <person name="Lim J.H.P."/>
            <person name="Lipzen A."/>
            <person name="Nolan M."/>
            <person name="Ohm R.A."/>
            <person name="Tamas L."/>
            <person name="Grigoriev I.V."/>
            <person name="Spatafora J.W."/>
            <person name="Nagy L.G."/>
            <person name="Kovacs G.M."/>
        </authorList>
    </citation>
    <scope>NUCLEOTIDE SEQUENCE [LARGE SCALE GENOMIC DNA]</scope>
    <source>
        <strain evidence="2 3">DSE2036</strain>
    </source>
</reference>
<dbReference type="OrthoDB" id="329835at2759"/>
<dbReference type="Proteomes" id="UP000244855">
    <property type="component" value="Unassembled WGS sequence"/>
</dbReference>
<feature type="region of interest" description="Disordered" evidence="1">
    <location>
        <begin position="40"/>
        <end position="63"/>
    </location>
</feature>
<name>A0A2V1DK70_9PLEO</name>
<protein>
    <submittedName>
        <fullName evidence="2">Uncharacterized protein</fullName>
    </submittedName>
</protein>
<evidence type="ECO:0000313" key="2">
    <source>
        <dbReference type="EMBL" id="PVH97524.1"/>
    </source>
</evidence>
<dbReference type="AlphaFoldDB" id="A0A2V1DK70"/>
<dbReference type="EMBL" id="KZ805434">
    <property type="protein sequence ID" value="PVH97524.1"/>
    <property type="molecule type" value="Genomic_DNA"/>
</dbReference>
<gene>
    <name evidence="2" type="ORF">DM02DRAFT_684837</name>
</gene>
<organism evidence="2 3">
    <name type="scientific">Periconia macrospinosa</name>
    <dbReference type="NCBI Taxonomy" id="97972"/>
    <lineage>
        <taxon>Eukaryota</taxon>
        <taxon>Fungi</taxon>
        <taxon>Dikarya</taxon>
        <taxon>Ascomycota</taxon>
        <taxon>Pezizomycotina</taxon>
        <taxon>Dothideomycetes</taxon>
        <taxon>Pleosporomycetidae</taxon>
        <taxon>Pleosporales</taxon>
        <taxon>Massarineae</taxon>
        <taxon>Periconiaceae</taxon>
        <taxon>Periconia</taxon>
    </lineage>
</organism>
<feature type="compositionally biased region" description="Basic and acidic residues" evidence="1">
    <location>
        <begin position="43"/>
        <end position="53"/>
    </location>
</feature>
<keyword evidence="3" id="KW-1185">Reference proteome</keyword>
<proteinExistence type="predicted"/>
<sequence length="145" mass="16012">MTKGFVAQGKNTKLRPLLRVTAFTSDISSGVVDVAWQNVENEGNTHEPRRPSTESRPNGSRPGVQLLTFSKVAWRPSSIYVAQGKASRFSHNTAYTIFANNLVDYGPKHRGMQSAVIHELEGSYNKAGLHLQREGQSDWQLAVSS</sequence>
<dbReference type="STRING" id="97972.A0A2V1DK70"/>